<dbReference type="AlphaFoldDB" id="A0A059C671"/>
<sequence length="70" mass="8067">MRFAACFVRSEYICPNDRDAQCREDVHDWSIRSRFVKPLLQCGYTVNASVHDPSTFSILSFLFSFEVGSL</sequence>
<accession>A0A059C671</accession>
<evidence type="ECO:0000313" key="1">
    <source>
        <dbReference type="EMBL" id="KCW73923.1"/>
    </source>
</evidence>
<name>A0A059C671_EUCGR</name>
<organism evidence="1">
    <name type="scientific">Eucalyptus grandis</name>
    <name type="common">Flooded gum</name>
    <dbReference type="NCBI Taxonomy" id="71139"/>
    <lineage>
        <taxon>Eukaryota</taxon>
        <taxon>Viridiplantae</taxon>
        <taxon>Streptophyta</taxon>
        <taxon>Embryophyta</taxon>
        <taxon>Tracheophyta</taxon>
        <taxon>Spermatophyta</taxon>
        <taxon>Magnoliopsida</taxon>
        <taxon>eudicotyledons</taxon>
        <taxon>Gunneridae</taxon>
        <taxon>Pentapetalae</taxon>
        <taxon>rosids</taxon>
        <taxon>malvids</taxon>
        <taxon>Myrtales</taxon>
        <taxon>Myrtaceae</taxon>
        <taxon>Myrtoideae</taxon>
        <taxon>Eucalypteae</taxon>
        <taxon>Eucalyptus</taxon>
    </lineage>
</organism>
<protein>
    <submittedName>
        <fullName evidence="1">Uncharacterized protein</fullName>
    </submittedName>
</protein>
<reference evidence="1" key="1">
    <citation type="submission" date="2013-07" db="EMBL/GenBank/DDBJ databases">
        <title>The genome of Eucalyptus grandis.</title>
        <authorList>
            <person name="Schmutz J."/>
            <person name="Hayes R."/>
            <person name="Myburg A."/>
            <person name="Tuskan G."/>
            <person name="Grattapaglia D."/>
            <person name="Rokhsar D.S."/>
        </authorList>
    </citation>
    <scope>NUCLEOTIDE SEQUENCE</scope>
    <source>
        <tissue evidence="1">Leaf extractions</tissue>
    </source>
</reference>
<dbReference type="Gramene" id="KCW73923">
    <property type="protein sequence ID" value="KCW73923"/>
    <property type="gene ID" value="EUGRSUZ_E02510"/>
</dbReference>
<dbReference type="EMBL" id="KK198757">
    <property type="protein sequence ID" value="KCW73923.1"/>
    <property type="molecule type" value="Genomic_DNA"/>
</dbReference>
<proteinExistence type="predicted"/>
<gene>
    <name evidence="1" type="ORF">EUGRSUZ_E02510</name>
</gene>
<dbReference type="InParanoid" id="A0A059C671"/>